<dbReference type="Proteomes" id="UP000437562">
    <property type="component" value="Unassembled WGS sequence"/>
</dbReference>
<proteinExistence type="predicted"/>
<evidence type="ECO:0000313" key="2">
    <source>
        <dbReference type="Proteomes" id="UP000437562"/>
    </source>
</evidence>
<evidence type="ECO:0000313" key="1">
    <source>
        <dbReference type="EMBL" id="VXC73964.1"/>
    </source>
</evidence>
<dbReference type="AlphaFoldDB" id="A0A654B3S6"/>
<organism evidence="1 2">
    <name type="scientific">Bacillus mycoides</name>
    <dbReference type="NCBI Taxonomy" id="1405"/>
    <lineage>
        <taxon>Bacteria</taxon>
        <taxon>Bacillati</taxon>
        <taxon>Bacillota</taxon>
        <taxon>Bacilli</taxon>
        <taxon>Bacillales</taxon>
        <taxon>Bacillaceae</taxon>
        <taxon>Bacillus</taxon>
        <taxon>Bacillus cereus group</taxon>
    </lineage>
</organism>
<gene>
    <name evidence="1" type="ORF">BACI71_70115</name>
</gene>
<protein>
    <submittedName>
        <fullName evidence="1">Uncharacterized protein</fullName>
    </submittedName>
</protein>
<accession>A0A654B3S6</accession>
<dbReference type="EMBL" id="CABWMC010000032">
    <property type="protein sequence ID" value="VXC73964.1"/>
    <property type="molecule type" value="Genomic_DNA"/>
</dbReference>
<name>A0A654B3S6_BACMY</name>
<reference evidence="1 2" key="1">
    <citation type="submission" date="2019-10" db="EMBL/GenBank/DDBJ databases">
        <authorList>
            <person name="Karimi E."/>
        </authorList>
    </citation>
    <scope>NUCLEOTIDE SEQUENCE [LARGE SCALE GENOMIC DNA]</scope>
    <source>
        <strain evidence="1">Bacillus sp. 71</strain>
    </source>
</reference>
<sequence length="41" mass="4816">MRGRSSFKQAGSPHRYQAKKIDNLQNENFLPFIATKYIFIV</sequence>